<reference evidence="2 3" key="1">
    <citation type="submission" date="2019-10" db="EMBL/GenBank/DDBJ databases">
        <title>Genomic and transcriptomic insights into the perfect genentic adaptation of a filamentous nitrogen-fixing cyanobacterium to rice fields.</title>
        <authorList>
            <person name="Chen Z."/>
        </authorList>
    </citation>
    <scope>NUCLEOTIDE SEQUENCE [LARGE SCALE GENOMIC DNA]</scope>
    <source>
        <strain evidence="2">CCNUC1</strain>
    </source>
</reference>
<name>A0A5P8W8B4_9NOSO</name>
<dbReference type="AlphaFoldDB" id="A0A5P8W8B4"/>
<accession>A0A5P8W8B4</accession>
<evidence type="ECO:0000313" key="3">
    <source>
        <dbReference type="Proteomes" id="UP000326678"/>
    </source>
</evidence>
<dbReference type="EMBL" id="CP045226">
    <property type="protein sequence ID" value="QFS48801.1"/>
    <property type="molecule type" value="Genomic_DNA"/>
</dbReference>
<organism evidence="2 3">
    <name type="scientific">Nostoc sphaeroides CCNUC1</name>
    <dbReference type="NCBI Taxonomy" id="2653204"/>
    <lineage>
        <taxon>Bacteria</taxon>
        <taxon>Bacillati</taxon>
        <taxon>Cyanobacteriota</taxon>
        <taxon>Cyanophyceae</taxon>
        <taxon>Nostocales</taxon>
        <taxon>Nostocaceae</taxon>
        <taxon>Nostoc</taxon>
    </lineage>
</organism>
<evidence type="ECO:0000256" key="1">
    <source>
        <dbReference type="SAM" id="MobiDB-lite"/>
    </source>
</evidence>
<keyword evidence="3" id="KW-1185">Reference proteome</keyword>
<dbReference type="KEGG" id="nsh:GXM_06295"/>
<dbReference type="InterPro" id="IPR049598">
    <property type="entry name" value="HetP-like"/>
</dbReference>
<protein>
    <submittedName>
        <fullName evidence="2">Heterocyst differentiation protein HetP</fullName>
    </submittedName>
</protein>
<feature type="region of interest" description="Disordered" evidence="1">
    <location>
        <begin position="100"/>
        <end position="130"/>
    </location>
</feature>
<dbReference type="Proteomes" id="UP000326678">
    <property type="component" value="Chromosome Gxm1"/>
</dbReference>
<proteinExistence type="predicted"/>
<sequence>MMNQDIAGISSNLDTTVKAQQFDKVVEAIIAGKYSWACVLMLRFAGYNPLHYIPYRTYNRLLKENQTNRTKQQQSENIKMLKDSRPAYLEVVGKQKTEIRGGSLDQRLGQPINEHQSRKSPLKPEGSQDISLKRCGVN</sequence>
<dbReference type="NCBIfam" id="NF037966">
    <property type="entry name" value="HetP_family"/>
    <property type="match status" value="1"/>
</dbReference>
<gene>
    <name evidence="2" type="ORF">GXM_06295</name>
</gene>
<evidence type="ECO:0000313" key="2">
    <source>
        <dbReference type="EMBL" id="QFS48801.1"/>
    </source>
</evidence>